<protein>
    <recommendedName>
        <fullName evidence="1">DH domain-containing protein</fullName>
    </recommendedName>
</protein>
<dbReference type="InterPro" id="IPR035899">
    <property type="entry name" value="DBL_dom_sf"/>
</dbReference>
<gene>
    <name evidence="2" type="ORF">BT62DRAFT_278715</name>
</gene>
<dbReference type="Proteomes" id="UP000812287">
    <property type="component" value="Unassembled WGS sequence"/>
</dbReference>
<feature type="domain" description="DH" evidence="1">
    <location>
        <begin position="320"/>
        <end position="373"/>
    </location>
</feature>
<evidence type="ECO:0000313" key="3">
    <source>
        <dbReference type="Proteomes" id="UP000812287"/>
    </source>
</evidence>
<sequence length="387" mass="42611">MGDTFFYSSVGFPPTSLKNGLKSRSFSGDQADDWDGVAADEDVPLVSPPIAAPLLSSQRRSDPPKFPCRCWTLVMVIADDKISDEELVDELERMRTMENVWQWQWGKNVATPSTATTISTADPEMPLVDVSHDERVTLKPPLSCLSDPVLSAVWQTTRQALLICREFVRTERHYLLAIRSLSSGDTLTKPPALMLAYLPALIEASEDLLERLEVNPSVPGVANAFLLCGDKLDAALVAWCGVVGGFFVSADEGVVKRERAISSTTPRVDENAANTTIKRRVNSWGKRINSIKALGNSAPSTLSQESHKLPQNNREQCWPSVRDLAILPTQRIMRYTLLFKDLYSHAPTGSSSRDGIEKAMNAAISLARKCDRAQGNAAFLHKPTKNT</sequence>
<evidence type="ECO:0000259" key="1">
    <source>
        <dbReference type="PROSITE" id="PS50010"/>
    </source>
</evidence>
<dbReference type="PROSITE" id="PS50010">
    <property type="entry name" value="DH_2"/>
    <property type="match status" value="1"/>
</dbReference>
<dbReference type="EMBL" id="MU250524">
    <property type="protein sequence ID" value="KAG7452054.1"/>
    <property type="molecule type" value="Genomic_DNA"/>
</dbReference>
<dbReference type="GeneID" id="66102648"/>
<proteinExistence type="predicted"/>
<accession>A0A9P7W4N3</accession>
<dbReference type="AlphaFoldDB" id="A0A9P7W4N3"/>
<dbReference type="RefSeq" id="XP_043045554.1">
    <property type="nucleotide sequence ID" value="XM_043180352.1"/>
</dbReference>
<keyword evidence="3" id="KW-1185">Reference proteome</keyword>
<organism evidence="2 3">
    <name type="scientific">Guyanagaster necrorhizus</name>
    <dbReference type="NCBI Taxonomy" id="856835"/>
    <lineage>
        <taxon>Eukaryota</taxon>
        <taxon>Fungi</taxon>
        <taxon>Dikarya</taxon>
        <taxon>Basidiomycota</taxon>
        <taxon>Agaricomycotina</taxon>
        <taxon>Agaricomycetes</taxon>
        <taxon>Agaricomycetidae</taxon>
        <taxon>Agaricales</taxon>
        <taxon>Marasmiineae</taxon>
        <taxon>Physalacriaceae</taxon>
        <taxon>Guyanagaster</taxon>
    </lineage>
</organism>
<dbReference type="SUPFAM" id="SSF48065">
    <property type="entry name" value="DBL homology domain (DH-domain)"/>
    <property type="match status" value="1"/>
</dbReference>
<comment type="caution">
    <text evidence="2">The sequence shown here is derived from an EMBL/GenBank/DDBJ whole genome shotgun (WGS) entry which is preliminary data.</text>
</comment>
<dbReference type="InterPro" id="IPR000219">
    <property type="entry name" value="DH_dom"/>
</dbReference>
<reference evidence="2" key="1">
    <citation type="submission" date="2020-11" db="EMBL/GenBank/DDBJ databases">
        <title>Adaptations for nitrogen fixation in a non-lichenized fungal sporocarp promotes dispersal by wood-feeding termites.</title>
        <authorList>
            <consortium name="DOE Joint Genome Institute"/>
            <person name="Koch R.A."/>
            <person name="Yoon G."/>
            <person name="Arayal U."/>
            <person name="Lail K."/>
            <person name="Amirebrahimi M."/>
            <person name="Labutti K."/>
            <person name="Lipzen A."/>
            <person name="Riley R."/>
            <person name="Barry K."/>
            <person name="Henrissat B."/>
            <person name="Grigoriev I.V."/>
            <person name="Herr J.R."/>
            <person name="Aime M.C."/>
        </authorList>
    </citation>
    <scope>NUCLEOTIDE SEQUENCE</scope>
    <source>
        <strain evidence="2">MCA 3950</strain>
    </source>
</reference>
<dbReference type="Gene3D" id="1.20.900.10">
    <property type="entry name" value="Dbl homology (DH) domain"/>
    <property type="match status" value="1"/>
</dbReference>
<dbReference type="GO" id="GO:0005085">
    <property type="term" value="F:guanyl-nucleotide exchange factor activity"/>
    <property type="evidence" value="ECO:0007669"/>
    <property type="project" value="InterPro"/>
</dbReference>
<name>A0A9P7W4N3_9AGAR</name>
<dbReference type="Pfam" id="PF00621">
    <property type="entry name" value="RhoGEF"/>
    <property type="match status" value="1"/>
</dbReference>
<evidence type="ECO:0000313" key="2">
    <source>
        <dbReference type="EMBL" id="KAG7452054.1"/>
    </source>
</evidence>
<dbReference type="OrthoDB" id="660555at2759"/>